<dbReference type="AlphaFoldDB" id="A0A821VIX5"/>
<dbReference type="InterPro" id="IPR006621">
    <property type="entry name" value="Nose-resist-to-fluoxetine_N"/>
</dbReference>
<dbReference type="Pfam" id="PF01757">
    <property type="entry name" value="Acyl_transf_3"/>
    <property type="match status" value="1"/>
</dbReference>
<gene>
    <name evidence="3" type="ORF">PMACD_LOCUS11837</name>
</gene>
<feature type="domain" description="Nose resistant-to-fluoxetine protein N-terminal" evidence="2">
    <location>
        <begin position="25"/>
        <end position="176"/>
    </location>
</feature>
<feature type="transmembrane region" description="Helical" evidence="1">
    <location>
        <begin position="334"/>
        <end position="355"/>
    </location>
</feature>
<sequence>MTSFLESSNPFNAYNKQMYRDALDFAECEKQLHFLTDSSMVLPFIDASAKMPSGILKLNHIAYGDYFECLNINNQAEDMHIQGKYCYLSVPSIQNLTMPLLYKLMEMPNFSIAELTNSEGFVSDLMETIEIKDTSLISVRLGMCIPKVCTLKQVGDYITSLVRVPKVEYIEGACRLPGDKMFTTSDYVAFGVFGMLFLLTFLSTSFDLYNRFIKKSRSKHVLLSSLSVYTNTKRLLNFESSQFTIDCVDGIRSLSMLWVIYGHTYVFQILSPAHNILDLMQWTMLFTSTWINTAPMVVDTFFMLSGLFCVYVLPNKMSPLRFIKSIHIFYSYRFLRTLPILGTAVLLQASIFHWITDGPDWDRMAYCVEACRTRWWATLLHIQNYIRPAGVCLLQSWYLTVDTQLYFVSPFVIIFLLISSTAAWCALTITFIASLAALAYYAAYYEYPSVLNGLWQTQNFADYYINFYMNTPTRASPFVVGMMFGYILWVHREKGLQLSKKFVTICWTISFVALAYLYLTIYMMVQLPYKFTYYDLFFNVVMRAIWAAIVGWIVLACKHGYGGLLNWFLSLPMWKLPSRVSYGVYMIHLQVILISTSGAVQTRYFTEMNTVYYASNYILISLICGCILCVLVDGPTSTFLKILFGKKKRRSRTHDDCVEENEEFKTKL</sequence>
<dbReference type="Proteomes" id="UP000663880">
    <property type="component" value="Unassembled WGS sequence"/>
</dbReference>
<comment type="caution">
    <text evidence="3">The sequence shown here is derived from an EMBL/GenBank/DDBJ whole genome shotgun (WGS) entry which is preliminary data.</text>
</comment>
<protein>
    <recommendedName>
        <fullName evidence="2">Nose resistant-to-fluoxetine protein N-terminal domain-containing protein</fullName>
    </recommendedName>
</protein>
<feature type="transmembrane region" description="Helical" evidence="1">
    <location>
        <begin position="463"/>
        <end position="490"/>
    </location>
</feature>
<evidence type="ECO:0000259" key="2">
    <source>
        <dbReference type="SMART" id="SM00703"/>
    </source>
</evidence>
<feature type="transmembrane region" description="Helical" evidence="1">
    <location>
        <begin position="545"/>
        <end position="570"/>
    </location>
</feature>
<feature type="transmembrane region" description="Helical" evidence="1">
    <location>
        <begin position="424"/>
        <end position="443"/>
    </location>
</feature>
<keyword evidence="1" id="KW-0472">Membrane</keyword>
<feature type="transmembrane region" description="Helical" evidence="1">
    <location>
        <begin position="290"/>
        <end position="313"/>
    </location>
</feature>
<evidence type="ECO:0000313" key="4">
    <source>
        <dbReference type="Proteomes" id="UP000663880"/>
    </source>
</evidence>
<dbReference type="SMART" id="SM00703">
    <property type="entry name" value="NRF"/>
    <property type="match status" value="1"/>
</dbReference>
<keyword evidence="4" id="KW-1185">Reference proteome</keyword>
<feature type="transmembrane region" description="Helical" evidence="1">
    <location>
        <begin position="397"/>
        <end position="417"/>
    </location>
</feature>
<feature type="transmembrane region" description="Helical" evidence="1">
    <location>
        <begin position="187"/>
        <end position="209"/>
    </location>
</feature>
<dbReference type="InterPro" id="IPR002656">
    <property type="entry name" value="Acyl_transf_3_dom"/>
</dbReference>
<dbReference type="InterPro" id="IPR052728">
    <property type="entry name" value="O2_lipid_transport_reg"/>
</dbReference>
<feature type="transmembrane region" description="Helical" evidence="1">
    <location>
        <begin position="582"/>
        <end position="605"/>
    </location>
</feature>
<evidence type="ECO:0000256" key="1">
    <source>
        <dbReference type="SAM" id="Phobius"/>
    </source>
</evidence>
<name>A0A821VIX5_9NEOP</name>
<feature type="transmembrane region" description="Helical" evidence="1">
    <location>
        <begin position="502"/>
        <end position="525"/>
    </location>
</feature>
<feature type="transmembrane region" description="Helical" evidence="1">
    <location>
        <begin position="617"/>
        <end position="644"/>
    </location>
</feature>
<dbReference type="PANTHER" id="PTHR11161">
    <property type="entry name" value="O-ACYLTRANSFERASE"/>
    <property type="match status" value="1"/>
</dbReference>
<accession>A0A821VIX5</accession>
<organism evidence="3 4">
    <name type="scientific">Pieris macdunnoughi</name>
    <dbReference type="NCBI Taxonomy" id="345717"/>
    <lineage>
        <taxon>Eukaryota</taxon>
        <taxon>Metazoa</taxon>
        <taxon>Ecdysozoa</taxon>
        <taxon>Arthropoda</taxon>
        <taxon>Hexapoda</taxon>
        <taxon>Insecta</taxon>
        <taxon>Pterygota</taxon>
        <taxon>Neoptera</taxon>
        <taxon>Endopterygota</taxon>
        <taxon>Lepidoptera</taxon>
        <taxon>Glossata</taxon>
        <taxon>Ditrysia</taxon>
        <taxon>Papilionoidea</taxon>
        <taxon>Pieridae</taxon>
        <taxon>Pierinae</taxon>
        <taxon>Pieris</taxon>
    </lineage>
</organism>
<dbReference type="GO" id="GO:0016747">
    <property type="term" value="F:acyltransferase activity, transferring groups other than amino-acyl groups"/>
    <property type="evidence" value="ECO:0007669"/>
    <property type="project" value="InterPro"/>
</dbReference>
<dbReference type="PANTHER" id="PTHR11161:SF72">
    <property type="entry name" value="FI21449P1"/>
    <property type="match status" value="1"/>
</dbReference>
<proteinExistence type="predicted"/>
<keyword evidence="1" id="KW-0812">Transmembrane</keyword>
<dbReference type="EMBL" id="CAJOBZ010000043">
    <property type="protein sequence ID" value="CAF4907576.1"/>
    <property type="molecule type" value="Genomic_DNA"/>
</dbReference>
<feature type="transmembrane region" description="Helical" evidence="1">
    <location>
        <begin position="251"/>
        <end position="270"/>
    </location>
</feature>
<reference evidence="3" key="1">
    <citation type="submission" date="2021-02" db="EMBL/GenBank/DDBJ databases">
        <authorList>
            <person name="Steward A R."/>
        </authorList>
    </citation>
    <scope>NUCLEOTIDE SEQUENCE</scope>
</reference>
<evidence type="ECO:0000313" key="3">
    <source>
        <dbReference type="EMBL" id="CAF4907576.1"/>
    </source>
</evidence>
<dbReference type="OrthoDB" id="118951at2759"/>
<keyword evidence="1" id="KW-1133">Transmembrane helix</keyword>
<dbReference type="Pfam" id="PF20146">
    <property type="entry name" value="NRF"/>
    <property type="match status" value="1"/>
</dbReference>